<comment type="subcellular location">
    <subcellularLocation>
        <location evidence="6">Cytoplasm</location>
    </subcellularLocation>
</comment>
<dbReference type="InterPro" id="IPR029063">
    <property type="entry name" value="SAM-dependent_MTases_sf"/>
</dbReference>
<evidence type="ECO:0000313" key="9">
    <source>
        <dbReference type="Proteomes" id="UP001378960"/>
    </source>
</evidence>
<feature type="domain" description="SAM-dependent methyltransferase TRM5/TYW2-type" evidence="7">
    <location>
        <begin position="130"/>
        <end position="427"/>
    </location>
</feature>
<evidence type="ECO:0000256" key="1">
    <source>
        <dbReference type="ARBA" id="ARBA00004797"/>
    </source>
</evidence>
<dbReference type="GO" id="GO:0008175">
    <property type="term" value="F:tRNA methyltransferase activity"/>
    <property type="evidence" value="ECO:0007669"/>
    <property type="project" value="TreeGrafter"/>
</dbReference>
<comment type="catalytic activity">
    <reaction evidence="5">
        <text>4-demethylwyosine(37) in tRNA(Phe) + S-adenosyl-L-methionine = 4-demethyl-7-[(3S)-3-amino-3-carboxypropyl]wyosine(37) in tRNA(Phe) + S-methyl-5'-thioadenosine + H(+)</text>
        <dbReference type="Rhea" id="RHEA:36355"/>
        <dbReference type="Rhea" id="RHEA-COMP:10164"/>
        <dbReference type="Rhea" id="RHEA-COMP:10378"/>
        <dbReference type="ChEBI" id="CHEBI:15378"/>
        <dbReference type="ChEBI" id="CHEBI:17509"/>
        <dbReference type="ChEBI" id="CHEBI:59789"/>
        <dbReference type="ChEBI" id="CHEBI:64315"/>
        <dbReference type="ChEBI" id="CHEBI:73550"/>
        <dbReference type="EC" id="2.5.1.114"/>
    </reaction>
</comment>
<dbReference type="PANTHER" id="PTHR23245:SF25">
    <property type="entry name" value="TRNA WYBUTOSINE-SYNTHESIZING PROTEIN 2 HOMOLOG"/>
    <property type="match status" value="1"/>
</dbReference>
<comment type="pathway">
    <text evidence="1 6">tRNA modification; wybutosine-tRNA(Phe) biosynthesis.</text>
</comment>
<dbReference type="Gene3D" id="3.40.50.150">
    <property type="entry name" value="Vaccinia Virus protein VP39"/>
    <property type="match status" value="1"/>
</dbReference>
<dbReference type="EMBL" id="BTGB01000001">
    <property type="protein sequence ID" value="GMM44819.1"/>
    <property type="molecule type" value="Genomic_DNA"/>
</dbReference>
<evidence type="ECO:0000259" key="7">
    <source>
        <dbReference type="PROSITE" id="PS51684"/>
    </source>
</evidence>
<dbReference type="PROSITE" id="PS51684">
    <property type="entry name" value="SAM_MT_TRM5_TYW2"/>
    <property type="match status" value="1"/>
</dbReference>
<dbReference type="AlphaFoldDB" id="A0AAV5R043"/>
<dbReference type="InterPro" id="IPR056743">
    <property type="entry name" value="TRM5-TYW2-like_MTfase"/>
</dbReference>
<dbReference type="GO" id="GO:0030488">
    <property type="term" value="P:tRNA methylation"/>
    <property type="evidence" value="ECO:0007669"/>
    <property type="project" value="TreeGrafter"/>
</dbReference>
<sequence length="429" mass="49584">MVETKLVILEDSKNIKNVKSALEKLNWLDKSTKIMQNPSTKSFQLPISTGSDIDLTQLEQKLSDLIPNVKFKVIFRSIDDEDHLKSNGSSLQSILSQITENKELVLKLVKSFPKKYSIYTPLLLLPPKSLESEEWTSILNDLDNERKQTLFKSILDIYSTPSSPLTHLAINKPIPESDNIIRSPVHLTMLYGDFNNFWCHTIQNGIYQTWMPIHTMFSRGNIKEKARILSLNNESYSNINYTTDVIDMYAGIGYFTLPYLKRGARRVYCWEINEYSVEGLIRGVKRNKFGECYLVKRNENIDYSKLLKARCVIFLESNEYCIDRVDEMINLGMSFNISHINLGLLPTSVDSWPYTCKLLDNYGDKSSSWIHVHENIGTDEIEGFMDKTNDKLQSMLFNKKITPIWLEKVKTFAPDVYHIVGDFKLIEKN</sequence>
<dbReference type="Pfam" id="PF02475">
    <property type="entry name" value="TRM5-TYW2_MTfase"/>
    <property type="match status" value="1"/>
</dbReference>
<evidence type="ECO:0000256" key="2">
    <source>
        <dbReference type="ARBA" id="ARBA00022679"/>
    </source>
</evidence>
<organism evidence="8 9">
    <name type="scientific">Pichia kluyveri</name>
    <name type="common">Yeast</name>
    <dbReference type="NCBI Taxonomy" id="36015"/>
    <lineage>
        <taxon>Eukaryota</taxon>
        <taxon>Fungi</taxon>
        <taxon>Dikarya</taxon>
        <taxon>Ascomycota</taxon>
        <taxon>Saccharomycotina</taxon>
        <taxon>Pichiomycetes</taxon>
        <taxon>Pichiales</taxon>
        <taxon>Pichiaceae</taxon>
        <taxon>Pichia</taxon>
    </lineage>
</organism>
<comment type="similarity">
    <text evidence="6">Belongs to the class I-like SAM-binding methyltransferase superfamily. TRM5/TYW2 family.</text>
</comment>
<evidence type="ECO:0000256" key="6">
    <source>
        <dbReference type="PIRNR" id="PIRNR038972"/>
    </source>
</evidence>
<protein>
    <recommendedName>
        <fullName evidence="6">tRNA wybutosine-synthesizing protein 2</fullName>
        <shortName evidence="6">tRNA-yW-synthesizing protein 2</shortName>
    </recommendedName>
    <alternativeName>
        <fullName evidence="6">tRNA(Phe) (4-demethylwyosine(37)-C(7)) aminocarboxypropyltransferase</fullName>
    </alternativeName>
</protein>
<keyword evidence="2 6" id="KW-0808">Transferase</keyword>
<keyword evidence="4 6" id="KW-0819">tRNA processing</keyword>
<comment type="function">
    <text evidence="6">S-adenosyl-L-methionine-dependent transferase that acts as a component of the wybutosine biosynthesis pathway. Wybutosine is a hyper modified guanosine with a tricyclic base found at the 3'-position adjacent to the anticodon of eukaryotic phenylalanine tRNA. Catalyzes the transfer of the alpha-amino-alpha-carboxypropyl (acp) group from S-adenosyl-L-methionine to the C-7 position of 4-demethylwyosine (imG-14) to produce wybutosine-86.</text>
</comment>
<dbReference type="GO" id="GO:0031591">
    <property type="term" value="P:wybutosine biosynthetic process"/>
    <property type="evidence" value="ECO:0007669"/>
    <property type="project" value="InterPro"/>
</dbReference>
<evidence type="ECO:0000256" key="5">
    <source>
        <dbReference type="ARBA" id="ARBA00049400"/>
    </source>
</evidence>
<dbReference type="InterPro" id="IPR026274">
    <property type="entry name" value="tRNA_wybutosine_synth_prot_2"/>
</dbReference>
<evidence type="ECO:0000313" key="8">
    <source>
        <dbReference type="EMBL" id="GMM44819.1"/>
    </source>
</evidence>
<dbReference type="Proteomes" id="UP001378960">
    <property type="component" value="Unassembled WGS sequence"/>
</dbReference>
<dbReference type="GO" id="GO:0102522">
    <property type="term" value="F:tRNA 4-demethylwyosine alpha-amino-alpha-carboxypropyltransferase activity"/>
    <property type="evidence" value="ECO:0007669"/>
    <property type="project" value="UniProtKB-EC"/>
</dbReference>
<dbReference type="InterPro" id="IPR030382">
    <property type="entry name" value="MeTrfase_TRM5/TYW2"/>
</dbReference>
<evidence type="ECO:0000256" key="3">
    <source>
        <dbReference type="ARBA" id="ARBA00022691"/>
    </source>
</evidence>
<dbReference type="GO" id="GO:0005737">
    <property type="term" value="C:cytoplasm"/>
    <property type="evidence" value="ECO:0007669"/>
    <property type="project" value="UniProtKB-SubCell"/>
</dbReference>
<accession>A0AAV5R043</accession>
<dbReference type="PIRSF" id="PIRSF038972">
    <property type="entry name" value="Trm12"/>
    <property type="match status" value="1"/>
</dbReference>
<dbReference type="PANTHER" id="PTHR23245">
    <property type="entry name" value="TRNA METHYLTRANSFERASE"/>
    <property type="match status" value="1"/>
</dbReference>
<evidence type="ECO:0000256" key="4">
    <source>
        <dbReference type="ARBA" id="ARBA00022694"/>
    </source>
</evidence>
<dbReference type="GO" id="GO:0008757">
    <property type="term" value="F:S-adenosylmethionine-dependent methyltransferase activity"/>
    <property type="evidence" value="ECO:0007669"/>
    <property type="project" value="InterPro"/>
</dbReference>
<reference evidence="8 9" key="1">
    <citation type="journal article" date="2023" name="Elife">
        <title>Identification of key yeast species and microbe-microbe interactions impacting larval growth of Drosophila in the wild.</title>
        <authorList>
            <person name="Mure A."/>
            <person name="Sugiura Y."/>
            <person name="Maeda R."/>
            <person name="Honda K."/>
            <person name="Sakurai N."/>
            <person name="Takahashi Y."/>
            <person name="Watada M."/>
            <person name="Katoh T."/>
            <person name="Gotoh A."/>
            <person name="Gotoh Y."/>
            <person name="Taniguchi I."/>
            <person name="Nakamura K."/>
            <person name="Hayashi T."/>
            <person name="Katayama T."/>
            <person name="Uemura T."/>
            <person name="Hattori Y."/>
        </authorList>
    </citation>
    <scope>NUCLEOTIDE SEQUENCE [LARGE SCALE GENOMIC DNA]</scope>
    <source>
        <strain evidence="8 9">PK-24</strain>
    </source>
</reference>
<comment type="caution">
    <text evidence="8">The sequence shown here is derived from an EMBL/GenBank/DDBJ whole genome shotgun (WGS) entry which is preliminary data.</text>
</comment>
<keyword evidence="6" id="KW-0963">Cytoplasm</keyword>
<keyword evidence="3 6" id="KW-0949">S-adenosyl-L-methionine</keyword>
<proteinExistence type="inferred from homology"/>
<keyword evidence="9" id="KW-1185">Reference proteome</keyword>
<dbReference type="SUPFAM" id="SSF53335">
    <property type="entry name" value="S-adenosyl-L-methionine-dependent methyltransferases"/>
    <property type="match status" value="1"/>
</dbReference>
<name>A0AAV5R043_PICKL</name>
<gene>
    <name evidence="8" type="ORF">DAPK24_013940</name>
</gene>